<evidence type="ECO:0000313" key="8">
    <source>
        <dbReference type="Proteomes" id="UP000037600"/>
    </source>
</evidence>
<dbReference type="PANTHER" id="PTHR32089">
    <property type="entry name" value="METHYL-ACCEPTING CHEMOTAXIS PROTEIN MCPB"/>
    <property type="match status" value="1"/>
</dbReference>
<comment type="subcellular location">
    <subcellularLocation>
        <location evidence="1">Membrane</location>
    </subcellularLocation>
</comment>
<feature type="domain" description="Methyl-accepting transducer" evidence="6">
    <location>
        <begin position="227"/>
        <end position="463"/>
    </location>
</feature>
<evidence type="ECO:0000256" key="5">
    <source>
        <dbReference type="SAM" id="Phobius"/>
    </source>
</evidence>
<dbReference type="PANTHER" id="PTHR32089:SF112">
    <property type="entry name" value="LYSOZYME-LIKE PROTEIN-RELATED"/>
    <property type="match status" value="1"/>
</dbReference>
<dbReference type="GO" id="GO:0004888">
    <property type="term" value="F:transmembrane signaling receptor activity"/>
    <property type="evidence" value="ECO:0007669"/>
    <property type="project" value="InterPro"/>
</dbReference>
<accession>A0A0J8GST5</accession>
<keyword evidence="5" id="KW-0472">Membrane</keyword>
<dbReference type="OrthoDB" id="2489132at2"/>
<proteinExistence type="inferred from homology"/>
<dbReference type="PRINTS" id="PR00260">
    <property type="entry name" value="CHEMTRNSDUCR"/>
</dbReference>
<dbReference type="SUPFAM" id="SSF58104">
    <property type="entry name" value="Methyl-accepting chemotaxis protein (MCP) signaling domain"/>
    <property type="match status" value="1"/>
</dbReference>
<reference evidence="7 8" key="1">
    <citation type="submission" date="2015-04" db="EMBL/GenBank/DDBJ databases">
        <title>Draft Genome Sequence of the Novel Agar-Digesting Marine Bacterium Q1.</title>
        <authorList>
            <person name="Li Y."/>
            <person name="Li D."/>
            <person name="Chen G."/>
            <person name="Du Z."/>
        </authorList>
    </citation>
    <scope>NUCLEOTIDE SEQUENCE [LARGE SCALE GENOMIC DNA]</scope>
    <source>
        <strain evidence="7 8">Q1</strain>
    </source>
</reference>
<dbReference type="GO" id="GO:0016020">
    <property type="term" value="C:membrane"/>
    <property type="evidence" value="ECO:0007669"/>
    <property type="project" value="UniProtKB-SubCell"/>
</dbReference>
<comment type="similarity">
    <text evidence="3">Belongs to the methyl-accepting chemotaxis (MCP) protein family.</text>
</comment>
<feature type="transmembrane region" description="Helical" evidence="5">
    <location>
        <begin position="144"/>
        <end position="166"/>
    </location>
</feature>
<dbReference type="STRING" id="1513271.XM47_07390"/>
<dbReference type="PROSITE" id="PS50111">
    <property type="entry name" value="CHEMOTAXIS_TRANSDUC_2"/>
    <property type="match status" value="1"/>
</dbReference>
<dbReference type="GO" id="GO:0007165">
    <property type="term" value="P:signal transduction"/>
    <property type="evidence" value="ECO:0007669"/>
    <property type="project" value="UniProtKB-KW"/>
</dbReference>
<gene>
    <name evidence="7" type="ORF">XM47_07390</name>
</gene>
<feature type="transmembrane region" description="Helical" evidence="5">
    <location>
        <begin position="17"/>
        <end position="35"/>
    </location>
</feature>
<keyword evidence="8" id="KW-1185">Reference proteome</keyword>
<dbReference type="Gene3D" id="1.10.287.950">
    <property type="entry name" value="Methyl-accepting chemotaxis protein"/>
    <property type="match status" value="1"/>
</dbReference>
<evidence type="ECO:0000313" key="7">
    <source>
        <dbReference type="EMBL" id="KMT65812.1"/>
    </source>
</evidence>
<dbReference type="EMBL" id="LAZL01000009">
    <property type="protein sequence ID" value="KMT65812.1"/>
    <property type="molecule type" value="Genomic_DNA"/>
</dbReference>
<dbReference type="InterPro" id="IPR004090">
    <property type="entry name" value="Chemotax_Me-accpt_rcpt"/>
</dbReference>
<dbReference type="InterPro" id="IPR004089">
    <property type="entry name" value="MCPsignal_dom"/>
</dbReference>
<evidence type="ECO:0000259" key="6">
    <source>
        <dbReference type="PROSITE" id="PS50111"/>
    </source>
</evidence>
<sequence>MNSPQAFPWTIDAHKTFKPFLVGLFVISIIFAFFYDTWIELFVIGLPALVIPFLLINIAPNSFWSRHSVAMSAMIFSALNIHQMQGLIEIHFSIFAYLAAMVFYRDWRVIVTGVVVVLIYHVMFFVMQIQAIPVYLFEAGHLDFNYLVLHAFYAILEGCILVYICIRMHTMGIIGAELQQNIEQKMANEDAVQLSIKAQTYGEIKVLVQYNELFEYIDGFVTHSRHAVGELESGSQQLKQRIDNITEMKDQESVHTDSIAASTEQMSSAIGEVADRANKANAKAIATLEMVNLTEAAVKESKQRINTFEKTIRETSSEISQLSDSCKEITSVVDGIQAIAEQTNLLALNAAIESARAGEHGRGFAVVADEVRQLSFRTTESTGKITQIMNDLLTKSNSSVSAMQSSLVQLEQMLESSAQVENYIENASLSVQEVSENIELVATATEQKAASAHTIALSAGDVKKISDEERLVLIEIARTTTELHNLTDTLRRAIARFG</sequence>
<evidence type="ECO:0000256" key="2">
    <source>
        <dbReference type="ARBA" id="ARBA00023224"/>
    </source>
</evidence>
<evidence type="ECO:0000256" key="3">
    <source>
        <dbReference type="ARBA" id="ARBA00029447"/>
    </source>
</evidence>
<feature type="transmembrane region" description="Helical" evidence="5">
    <location>
        <begin position="42"/>
        <end position="64"/>
    </location>
</feature>
<comment type="caution">
    <text evidence="7">The sequence shown here is derived from an EMBL/GenBank/DDBJ whole genome shotgun (WGS) entry which is preliminary data.</text>
</comment>
<dbReference type="GO" id="GO:0006935">
    <property type="term" value="P:chemotaxis"/>
    <property type="evidence" value="ECO:0007669"/>
    <property type="project" value="InterPro"/>
</dbReference>
<evidence type="ECO:0000256" key="4">
    <source>
        <dbReference type="PROSITE-ProRule" id="PRU00284"/>
    </source>
</evidence>
<dbReference type="SMART" id="SM00283">
    <property type="entry name" value="MA"/>
    <property type="match status" value="1"/>
</dbReference>
<dbReference type="RefSeq" id="WP_048691217.1">
    <property type="nucleotide sequence ID" value="NZ_KQ130486.1"/>
</dbReference>
<dbReference type="Pfam" id="PF00015">
    <property type="entry name" value="MCPsignal"/>
    <property type="match status" value="1"/>
</dbReference>
<evidence type="ECO:0000256" key="1">
    <source>
        <dbReference type="ARBA" id="ARBA00004370"/>
    </source>
</evidence>
<dbReference type="AlphaFoldDB" id="A0A0J8GST5"/>
<keyword evidence="5" id="KW-1133">Transmembrane helix</keyword>
<feature type="transmembrane region" description="Helical" evidence="5">
    <location>
        <begin position="111"/>
        <end position="132"/>
    </location>
</feature>
<protein>
    <recommendedName>
        <fullName evidence="6">Methyl-accepting transducer domain-containing protein</fullName>
    </recommendedName>
</protein>
<keyword evidence="2 4" id="KW-0807">Transducer</keyword>
<organism evidence="7 8">
    <name type="scientific">Catenovulum maritimum</name>
    <dbReference type="NCBI Taxonomy" id="1513271"/>
    <lineage>
        <taxon>Bacteria</taxon>
        <taxon>Pseudomonadati</taxon>
        <taxon>Pseudomonadota</taxon>
        <taxon>Gammaproteobacteria</taxon>
        <taxon>Alteromonadales</taxon>
        <taxon>Alteromonadaceae</taxon>
        <taxon>Catenovulum</taxon>
    </lineage>
</organism>
<dbReference type="Proteomes" id="UP000037600">
    <property type="component" value="Unassembled WGS sequence"/>
</dbReference>
<name>A0A0J8GST5_9ALTE</name>
<keyword evidence="5" id="KW-0812">Transmembrane</keyword>